<dbReference type="InterPro" id="IPR017497">
    <property type="entry name" value="BchO"/>
</dbReference>
<dbReference type="PRINTS" id="PR00111">
    <property type="entry name" value="ABHYDROLASE"/>
</dbReference>
<dbReference type="SUPFAM" id="SSF53474">
    <property type="entry name" value="alpha/beta-Hydrolases"/>
    <property type="match status" value="1"/>
</dbReference>
<dbReference type="PANTHER" id="PTHR43689">
    <property type="entry name" value="HYDROLASE"/>
    <property type="match status" value="1"/>
</dbReference>
<gene>
    <name evidence="2" type="ORF">GGR93_003872</name>
</gene>
<accession>A0A7W6Q676</accession>
<evidence type="ECO:0000313" key="2">
    <source>
        <dbReference type="EMBL" id="MBB4176064.1"/>
    </source>
</evidence>
<reference evidence="2 3" key="1">
    <citation type="submission" date="2020-08" db="EMBL/GenBank/DDBJ databases">
        <title>Genomic Encyclopedia of Type Strains, Phase IV (KMG-IV): sequencing the most valuable type-strain genomes for metagenomic binning, comparative biology and taxonomic classification.</title>
        <authorList>
            <person name="Goeker M."/>
        </authorList>
    </citation>
    <scope>NUCLEOTIDE SEQUENCE [LARGE SCALE GENOMIC DNA]</scope>
    <source>
        <strain evidence="2 3">DSM 101015</strain>
    </source>
</reference>
<evidence type="ECO:0000313" key="3">
    <source>
        <dbReference type="Proteomes" id="UP000565745"/>
    </source>
</evidence>
<organism evidence="2 3">
    <name type="scientific">Sulfitobacter noctilucicola</name>
    <dbReference type="NCBI Taxonomy" id="1342301"/>
    <lineage>
        <taxon>Bacteria</taxon>
        <taxon>Pseudomonadati</taxon>
        <taxon>Pseudomonadota</taxon>
        <taxon>Alphaproteobacteria</taxon>
        <taxon>Rhodobacterales</taxon>
        <taxon>Roseobacteraceae</taxon>
        <taxon>Sulfitobacter</taxon>
    </lineage>
</organism>
<feature type="domain" description="AB hydrolase-1" evidence="1">
    <location>
        <begin position="35"/>
        <end position="270"/>
    </location>
</feature>
<dbReference type="Gene3D" id="3.40.50.1820">
    <property type="entry name" value="alpha/beta hydrolase"/>
    <property type="match status" value="1"/>
</dbReference>
<proteinExistence type="predicted"/>
<sequence length="287" mass="30921">MDWDKHSGHWPHAQHSKFILCKPHRWHVQEMGEGPLLLLLHGAGGGVQSWRHLMPLLAKNYRVIAMDLPGQGFTKCGAQQRLGLIPIAQDISKLCADQEWVPAAIIGHSAGGALALQMAQDMTPAPPVIGINAALGNFKGLAGLLFPLIAKALAMTPMVARFFTASTSRSGSIKRLIEGTGSTLPDEDLIWYQALIGDAGHVDGTLGMMAQWNLDPLLRKLHQHPSETLLIVGDRDKAVPPSTSLECAGIMPAAEVVTLPELGHLAHEEDAGTVLTPILAFLQQKIR</sequence>
<dbReference type="PANTHER" id="PTHR43689:SF8">
    <property type="entry name" value="ALPHA_BETA-HYDROLASES SUPERFAMILY PROTEIN"/>
    <property type="match status" value="1"/>
</dbReference>
<name>A0A7W6Q676_9RHOB</name>
<comment type="caution">
    <text evidence="2">The sequence shown here is derived from an EMBL/GenBank/DDBJ whole genome shotgun (WGS) entry which is preliminary data.</text>
</comment>
<keyword evidence="3" id="KW-1185">Reference proteome</keyword>
<dbReference type="OrthoDB" id="9804723at2"/>
<dbReference type="InterPro" id="IPR000073">
    <property type="entry name" value="AB_hydrolase_1"/>
</dbReference>
<dbReference type="RefSeq" id="WP_025053879.1">
    <property type="nucleotide sequence ID" value="NZ_JACIFU010000007.1"/>
</dbReference>
<evidence type="ECO:0000259" key="1">
    <source>
        <dbReference type="Pfam" id="PF00561"/>
    </source>
</evidence>
<dbReference type="EMBL" id="JACIFU010000007">
    <property type="protein sequence ID" value="MBB4176064.1"/>
    <property type="molecule type" value="Genomic_DNA"/>
</dbReference>
<dbReference type="Proteomes" id="UP000565745">
    <property type="component" value="Unassembled WGS sequence"/>
</dbReference>
<dbReference type="InterPro" id="IPR029058">
    <property type="entry name" value="AB_hydrolase_fold"/>
</dbReference>
<dbReference type="Pfam" id="PF00561">
    <property type="entry name" value="Abhydrolase_1"/>
    <property type="match status" value="1"/>
</dbReference>
<dbReference type="NCBIfam" id="TIGR03056">
    <property type="entry name" value="bchO_mg_che_rel"/>
    <property type="match status" value="1"/>
</dbReference>
<dbReference type="AlphaFoldDB" id="A0A7W6Q676"/>
<protein>
    <submittedName>
        <fullName evidence="2">Magnesium chelatase accessory protein</fullName>
    </submittedName>
</protein>